<evidence type="ECO:0000313" key="1">
    <source>
        <dbReference type="EnsemblMetazoa" id="GPAI026356-PA"/>
    </source>
</evidence>
<dbReference type="VEuPathDB" id="VectorBase:GPAI026356"/>
<accession>A0A1A9ZVJ1</accession>
<keyword evidence="2" id="KW-1185">Reference proteome</keyword>
<dbReference type="STRING" id="7398.A0A1A9ZVJ1"/>
<proteinExistence type="predicted"/>
<evidence type="ECO:0008006" key="3">
    <source>
        <dbReference type="Google" id="ProtNLM"/>
    </source>
</evidence>
<evidence type="ECO:0000313" key="2">
    <source>
        <dbReference type="Proteomes" id="UP000092445"/>
    </source>
</evidence>
<dbReference type="AlphaFoldDB" id="A0A1A9ZVJ1"/>
<dbReference type="PANTHER" id="PTHR20988:SF2">
    <property type="entry name" value="TRANSMEMBRANE PROTEIN 183A-RELATED"/>
    <property type="match status" value="1"/>
</dbReference>
<dbReference type="EnsemblMetazoa" id="GPAI026356-RA">
    <property type="protein sequence ID" value="GPAI026356-PA"/>
    <property type="gene ID" value="GPAI026356"/>
</dbReference>
<protein>
    <recommendedName>
        <fullName evidence="3">Transmembrane protein 183</fullName>
    </recommendedName>
</protein>
<dbReference type="Proteomes" id="UP000092445">
    <property type="component" value="Unassembled WGS sequence"/>
</dbReference>
<sequence length="346" mass="40387">MSYGSEDVASFVESDDAYLERIIGRSTRHSAFLNPPMVLNLKLRKRQGKCVGPALEVINGFAKKEESKHKKYNYICYTVWLLLADYIAPEDVQTYALICRQSANSIAYCRYWKNLYASYCGQSRNSKIWILNLPERLQRHNMHKGDVRCIRRFVIESLFYCYQPFVKRTQQKLNVDFLIGRTFMRSWITRSSNYFTTYIEFKLGFPLNADKKDANSVKSQLLPHKLVDNWEDLANDDDNVNTEDELSTIMSLAHDLEGVCLLLLCSSHFVSVPSQLQYNKNSNRRVRLHSTRTLLSSDMKTSNLKLDFMANIGNEIITICYPNILWFKVVPWWYPDFFSHRDTIVG</sequence>
<name>A0A1A9ZVJ1_GLOPL</name>
<dbReference type="PANTHER" id="PTHR20988">
    <property type="entry name" value="TRANSMEMBRANE PROTEIN 183A-RELATED"/>
    <property type="match status" value="1"/>
</dbReference>
<organism evidence="1 2">
    <name type="scientific">Glossina pallidipes</name>
    <name type="common">Tsetse fly</name>
    <dbReference type="NCBI Taxonomy" id="7398"/>
    <lineage>
        <taxon>Eukaryota</taxon>
        <taxon>Metazoa</taxon>
        <taxon>Ecdysozoa</taxon>
        <taxon>Arthropoda</taxon>
        <taxon>Hexapoda</taxon>
        <taxon>Insecta</taxon>
        <taxon>Pterygota</taxon>
        <taxon>Neoptera</taxon>
        <taxon>Endopterygota</taxon>
        <taxon>Diptera</taxon>
        <taxon>Brachycera</taxon>
        <taxon>Muscomorpha</taxon>
        <taxon>Hippoboscoidea</taxon>
        <taxon>Glossinidae</taxon>
        <taxon>Glossina</taxon>
    </lineage>
</organism>
<reference evidence="1" key="2">
    <citation type="submission" date="2020-05" db="UniProtKB">
        <authorList>
            <consortium name="EnsemblMetazoa"/>
        </authorList>
    </citation>
    <scope>IDENTIFICATION</scope>
    <source>
        <strain evidence="1">IAEA</strain>
    </source>
</reference>
<dbReference type="GO" id="GO:0031647">
    <property type="term" value="P:regulation of protein stability"/>
    <property type="evidence" value="ECO:0007669"/>
    <property type="project" value="TreeGrafter"/>
</dbReference>
<reference evidence="2" key="1">
    <citation type="submission" date="2014-03" db="EMBL/GenBank/DDBJ databases">
        <authorList>
            <person name="Aksoy S."/>
            <person name="Warren W."/>
            <person name="Wilson R.K."/>
        </authorList>
    </citation>
    <scope>NUCLEOTIDE SEQUENCE [LARGE SCALE GENOMIC DNA]</scope>
    <source>
        <strain evidence="2">IAEA</strain>
    </source>
</reference>
<dbReference type="InterPro" id="IPR026509">
    <property type="entry name" value="TMEM183"/>
</dbReference>
<dbReference type="GO" id="GO:0019005">
    <property type="term" value="C:SCF ubiquitin ligase complex"/>
    <property type="evidence" value="ECO:0007669"/>
    <property type="project" value="TreeGrafter"/>
</dbReference>